<proteinExistence type="inferred from homology"/>
<dbReference type="GO" id="GO:0030170">
    <property type="term" value="F:pyridoxal phosphate binding"/>
    <property type="evidence" value="ECO:0007669"/>
    <property type="project" value="TreeGrafter"/>
</dbReference>
<dbReference type="PANTHER" id="PTHR30244:SF36">
    <property type="entry name" value="3-OXO-GLUCOSE-6-PHOSPHATE:GLUTAMATE AMINOTRANSFERASE"/>
    <property type="match status" value="1"/>
</dbReference>
<gene>
    <name evidence="6" type="ORF">RC54_02370</name>
</gene>
<reference evidence="6 7" key="1">
    <citation type="submission" date="2017-11" db="EMBL/GenBank/DDBJ databases">
        <title>Complete genome sequence of Herbaspirillum rubrisubalbicans DSM 11543.</title>
        <authorList>
            <person name="Chen M."/>
            <person name="An Q."/>
        </authorList>
    </citation>
    <scope>NUCLEOTIDE SEQUENCE [LARGE SCALE GENOMIC DNA]</scope>
    <source>
        <strain evidence="6 7">DSM 11543</strain>
    </source>
</reference>
<dbReference type="CDD" id="cd00616">
    <property type="entry name" value="AHBA_syn"/>
    <property type="match status" value="1"/>
</dbReference>
<keyword evidence="6" id="KW-0808">Transferase</keyword>
<evidence type="ECO:0000256" key="4">
    <source>
        <dbReference type="PIRSR" id="PIRSR000390-2"/>
    </source>
</evidence>
<feature type="modified residue" description="N6-(pyridoxal phosphate)lysine" evidence="4">
    <location>
        <position position="186"/>
    </location>
</feature>
<dbReference type="Pfam" id="PF01041">
    <property type="entry name" value="DegT_DnrJ_EryC1"/>
    <property type="match status" value="1"/>
</dbReference>
<dbReference type="Gene3D" id="3.90.1150.10">
    <property type="entry name" value="Aspartate Aminotransferase, domain 1"/>
    <property type="match status" value="1"/>
</dbReference>
<sequence>MLLINHLGARVARYQQEIESAISQVLSSGWMVLGPSVTRFEAQFADYIGTPYCISVANGTDAIELALRALGVNAGARVATVANAGMYTSTAVLAIGALPVFMDVEESTACVSFSEVERALASGVQAVVVTHLYGRAVPEIAKIAEACRAKGVPLLEDCAQSHGALLAGRRVGTFGDAASFSFYPTKNLGGLGDGGAVTTAELQVAEKLRHLRQYGWTKKYNVEIRGGRNSRLDELQAAVLSVFLPDLDASNERRRQIAGRYHASIRHPDVLLPPVGREDYVAHLYVLRCSRREALAAHLKQCQIASDVHYPVPDHRQLVFADQFASVKLPVTESLAERIITIPCYPEMTDEEIDRVVSAVNTWPQLVSAQKMGG</sequence>
<comment type="similarity">
    <text evidence="2 5">Belongs to the DegT/DnrJ/EryC1 family.</text>
</comment>
<dbReference type="Gene3D" id="3.40.640.10">
    <property type="entry name" value="Type I PLP-dependent aspartate aminotransferase-like (Major domain)"/>
    <property type="match status" value="1"/>
</dbReference>
<name>A0AAD0U989_9BURK</name>
<feature type="active site" description="Proton acceptor" evidence="3">
    <location>
        <position position="186"/>
    </location>
</feature>
<dbReference type="InterPro" id="IPR015424">
    <property type="entry name" value="PyrdxlP-dep_Trfase"/>
</dbReference>
<keyword evidence="6" id="KW-0032">Aminotransferase</keyword>
<accession>A0AAD0U989</accession>
<dbReference type="AlphaFoldDB" id="A0AAD0U989"/>
<evidence type="ECO:0000256" key="3">
    <source>
        <dbReference type="PIRSR" id="PIRSR000390-1"/>
    </source>
</evidence>
<dbReference type="PIRSF" id="PIRSF000390">
    <property type="entry name" value="PLP_StrS"/>
    <property type="match status" value="1"/>
</dbReference>
<evidence type="ECO:0000256" key="1">
    <source>
        <dbReference type="ARBA" id="ARBA00022898"/>
    </source>
</evidence>
<keyword evidence="1 4" id="KW-0663">Pyridoxal phosphate</keyword>
<dbReference type="GO" id="GO:0000271">
    <property type="term" value="P:polysaccharide biosynthetic process"/>
    <property type="evidence" value="ECO:0007669"/>
    <property type="project" value="TreeGrafter"/>
</dbReference>
<dbReference type="PANTHER" id="PTHR30244">
    <property type="entry name" value="TRANSAMINASE"/>
    <property type="match status" value="1"/>
</dbReference>
<dbReference type="RefSeq" id="WP_061790451.1">
    <property type="nucleotide sequence ID" value="NZ_CP024996.1"/>
</dbReference>
<evidence type="ECO:0000256" key="5">
    <source>
        <dbReference type="RuleBase" id="RU004508"/>
    </source>
</evidence>
<dbReference type="EMBL" id="CP024996">
    <property type="protein sequence ID" value="AYR22734.1"/>
    <property type="molecule type" value="Genomic_DNA"/>
</dbReference>
<dbReference type="Proteomes" id="UP000269199">
    <property type="component" value="Chromosome"/>
</dbReference>
<dbReference type="InterPro" id="IPR000653">
    <property type="entry name" value="DegT/StrS_aminotransferase"/>
</dbReference>
<protein>
    <submittedName>
        <fullName evidence="6">DegT/DnrJ/EryC1/StrS family aminotransferase</fullName>
    </submittedName>
</protein>
<evidence type="ECO:0000313" key="7">
    <source>
        <dbReference type="Proteomes" id="UP000269199"/>
    </source>
</evidence>
<dbReference type="InterPro" id="IPR015421">
    <property type="entry name" value="PyrdxlP-dep_Trfase_major"/>
</dbReference>
<evidence type="ECO:0000256" key="2">
    <source>
        <dbReference type="ARBA" id="ARBA00037999"/>
    </source>
</evidence>
<evidence type="ECO:0000313" key="6">
    <source>
        <dbReference type="EMBL" id="AYR22734.1"/>
    </source>
</evidence>
<dbReference type="GO" id="GO:0008483">
    <property type="term" value="F:transaminase activity"/>
    <property type="evidence" value="ECO:0007669"/>
    <property type="project" value="UniProtKB-KW"/>
</dbReference>
<dbReference type="SUPFAM" id="SSF53383">
    <property type="entry name" value="PLP-dependent transferases"/>
    <property type="match status" value="1"/>
</dbReference>
<dbReference type="InterPro" id="IPR015422">
    <property type="entry name" value="PyrdxlP-dep_Trfase_small"/>
</dbReference>
<organism evidence="6 7">
    <name type="scientific">Herbaspirillum rubrisubalbicans</name>
    <dbReference type="NCBI Taxonomy" id="80842"/>
    <lineage>
        <taxon>Bacteria</taxon>
        <taxon>Pseudomonadati</taxon>
        <taxon>Pseudomonadota</taxon>
        <taxon>Betaproteobacteria</taxon>
        <taxon>Burkholderiales</taxon>
        <taxon>Oxalobacteraceae</taxon>
        <taxon>Herbaspirillum</taxon>
    </lineage>
</organism>